<dbReference type="GO" id="GO:0003677">
    <property type="term" value="F:DNA binding"/>
    <property type="evidence" value="ECO:0007669"/>
    <property type="project" value="UniProtKB-KW"/>
</dbReference>
<dbReference type="PANTHER" id="PTHR30461">
    <property type="entry name" value="DNA-INVERTASE FROM LAMBDOID PROPHAGE"/>
    <property type="match status" value="1"/>
</dbReference>
<dbReference type="Proteomes" id="UP001239267">
    <property type="component" value="Unassembled WGS sequence"/>
</dbReference>
<evidence type="ECO:0000256" key="2">
    <source>
        <dbReference type="ARBA" id="ARBA00023172"/>
    </source>
</evidence>
<dbReference type="SMART" id="SM00857">
    <property type="entry name" value="Resolvase"/>
    <property type="match status" value="1"/>
</dbReference>
<keyword evidence="2" id="KW-0233">DNA recombination</keyword>
<protein>
    <submittedName>
        <fullName evidence="5">DNA invertase Pin-like site-specific DNA recombinase</fullName>
    </submittedName>
</protein>
<dbReference type="Pfam" id="PF00239">
    <property type="entry name" value="Resolvase"/>
    <property type="match status" value="1"/>
</dbReference>
<dbReference type="CDD" id="cd03768">
    <property type="entry name" value="SR_ResInv"/>
    <property type="match status" value="1"/>
</dbReference>
<dbReference type="InterPro" id="IPR050639">
    <property type="entry name" value="SSR_resolvase"/>
</dbReference>
<dbReference type="InterPro" id="IPR006119">
    <property type="entry name" value="Resolv_N"/>
</dbReference>
<evidence type="ECO:0000256" key="3">
    <source>
        <dbReference type="SAM" id="MobiDB-lite"/>
    </source>
</evidence>
<dbReference type="EMBL" id="JAUSTB010000001">
    <property type="protein sequence ID" value="MDQ0144721.1"/>
    <property type="molecule type" value="Genomic_DNA"/>
</dbReference>
<sequence length="219" mass="23927">MKLGYARISTGDQNAAMQVEALIAAGVAEDKIFVDEMSGAKSARERPQMAKLLEYARDGDEIYCCRIDRLGRSLVDVVNTVNDIISRGIRLNSIMDGVDPSTPHGRLQLGLFATLAEYERELINERVRAGVMAAKARGVQFGKPAPKAETVETKVRLCRQLMAEGKSSVEAAEAVNWSKATMYRYLKQFGAEGPVAGPVKARRGASKYAGQRHEPAPRS</sequence>
<dbReference type="RefSeq" id="WP_307356983.1">
    <property type="nucleotide sequence ID" value="NZ_JAUSTB010000001.1"/>
</dbReference>
<evidence type="ECO:0000313" key="6">
    <source>
        <dbReference type="Proteomes" id="UP001239267"/>
    </source>
</evidence>
<proteinExistence type="predicted"/>
<dbReference type="PROSITE" id="PS51736">
    <property type="entry name" value="RECOMBINASES_3"/>
    <property type="match status" value="1"/>
</dbReference>
<dbReference type="PANTHER" id="PTHR30461:SF2">
    <property type="entry name" value="SERINE RECOMBINASE PINE-RELATED"/>
    <property type="match status" value="1"/>
</dbReference>
<comment type="caution">
    <text evidence="5">The sequence shown here is derived from an EMBL/GenBank/DDBJ whole genome shotgun (WGS) entry which is preliminary data.</text>
</comment>
<evidence type="ECO:0000256" key="1">
    <source>
        <dbReference type="ARBA" id="ARBA00023125"/>
    </source>
</evidence>
<feature type="domain" description="Resolvase/invertase-type recombinase catalytic" evidence="4">
    <location>
        <begin position="1"/>
        <end position="138"/>
    </location>
</feature>
<reference evidence="5 6" key="1">
    <citation type="submission" date="2023-07" db="EMBL/GenBank/DDBJ databases">
        <title>Sorghum-associated microbial communities from plants grown in Nebraska, USA.</title>
        <authorList>
            <person name="Schachtman D."/>
        </authorList>
    </citation>
    <scope>NUCLEOTIDE SEQUENCE [LARGE SCALE GENOMIC DNA]</scope>
    <source>
        <strain evidence="5 6">DS1001</strain>
    </source>
</reference>
<organism evidence="5 6">
    <name type="scientific">Pseudarthrobacter niigatensis</name>
    <dbReference type="NCBI Taxonomy" id="369935"/>
    <lineage>
        <taxon>Bacteria</taxon>
        <taxon>Bacillati</taxon>
        <taxon>Actinomycetota</taxon>
        <taxon>Actinomycetes</taxon>
        <taxon>Micrococcales</taxon>
        <taxon>Micrococcaceae</taxon>
        <taxon>Pseudarthrobacter</taxon>
    </lineage>
</organism>
<gene>
    <name evidence="5" type="ORF">J2T23_000595</name>
</gene>
<dbReference type="InterPro" id="IPR036162">
    <property type="entry name" value="Resolvase-like_N_sf"/>
</dbReference>
<name>A0AAJ1SQC8_9MICC</name>
<keyword evidence="6" id="KW-1185">Reference proteome</keyword>
<dbReference type="SUPFAM" id="SSF53041">
    <property type="entry name" value="Resolvase-like"/>
    <property type="match status" value="1"/>
</dbReference>
<accession>A0AAJ1SQC8</accession>
<dbReference type="Gene3D" id="3.40.50.1390">
    <property type="entry name" value="Resolvase, N-terminal catalytic domain"/>
    <property type="match status" value="1"/>
</dbReference>
<dbReference type="GO" id="GO:0000150">
    <property type="term" value="F:DNA strand exchange activity"/>
    <property type="evidence" value="ECO:0007669"/>
    <property type="project" value="InterPro"/>
</dbReference>
<evidence type="ECO:0000313" key="5">
    <source>
        <dbReference type="EMBL" id="MDQ0144721.1"/>
    </source>
</evidence>
<evidence type="ECO:0000259" key="4">
    <source>
        <dbReference type="PROSITE" id="PS51736"/>
    </source>
</evidence>
<feature type="region of interest" description="Disordered" evidence="3">
    <location>
        <begin position="194"/>
        <end position="219"/>
    </location>
</feature>
<dbReference type="AlphaFoldDB" id="A0AAJ1SQC8"/>
<keyword evidence="1" id="KW-0238">DNA-binding</keyword>